<evidence type="ECO:0000313" key="1">
    <source>
        <dbReference type="EMBL" id="VEU80337.1"/>
    </source>
</evidence>
<dbReference type="GO" id="GO:0030420">
    <property type="term" value="P:establishment of competence for transformation"/>
    <property type="evidence" value="ECO:0007669"/>
    <property type="project" value="InterPro"/>
</dbReference>
<dbReference type="AlphaFoldDB" id="A0A449BD39"/>
<evidence type="ECO:0000313" key="2">
    <source>
        <dbReference type="Proteomes" id="UP000289841"/>
    </source>
</evidence>
<dbReference type="InterPro" id="IPR010461">
    <property type="entry name" value="ComK"/>
</dbReference>
<reference evidence="1 2" key="1">
    <citation type="submission" date="2019-01" db="EMBL/GenBank/DDBJ databases">
        <authorList>
            <consortium name="Pathogen Informatics"/>
        </authorList>
    </citation>
    <scope>NUCLEOTIDE SEQUENCE [LARGE SCALE GENOMIC DNA]</scope>
    <source>
        <strain evidence="1 2">NCTC10138</strain>
    </source>
</reference>
<keyword evidence="2" id="KW-1185">Reference proteome</keyword>
<dbReference type="EMBL" id="LR215048">
    <property type="protein sequence ID" value="VEU80337.1"/>
    <property type="molecule type" value="Genomic_DNA"/>
</dbReference>
<sequence>MYNQTNTTISLISIRTIKSFSFFQDMEYIVNNEYGSLVYLRKKQIQIKERSLYVINHICKLKLTSLKSYSTGIKLTLDYKYNIPILLNHYLYLCPLGNMQNYETIWVNYKEISNIRLDNEKMILCFYSGNEISIEKNFSFWKQLENKILKIEKYLEKIK</sequence>
<proteinExistence type="predicted"/>
<dbReference type="KEGG" id="aaxa:NCTC10138_00706"/>
<organism evidence="1 2">
    <name type="scientific">Haploplasma axanthum</name>
    <name type="common">Acholeplasma axanthum</name>
    <dbReference type="NCBI Taxonomy" id="29552"/>
    <lineage>
        <taxon>Bacteria</taxon>
        <taxon>Bacillati</taxon>
        <taxon>Mycoplasmatota</taxon>
        <taxon>Mollicutes</taxon>
        <taxon>Acholeplasmatales</taxon>
        <taxon>Acholeplasmataceae</taxon>
        <taxon>Haploplasma</taxon>
    </lineage>
</organism>
<dbReference type="Pfam" id="PF06338">
    <property type="entry name" value="ComK"/>
    <property type="match status" value="1"/>
</dbReference>
<dbReference type="Proteomes" id="UP000289841">
    <property type="component" value="Chromosome"/>
</dbReference>
<protein>
    <submittedName>
        <fullName evidence="1">Genetic competence transcription factor</fullName>
    </submittedName>
</protein>
<dbReference type="STRING" id="1278311.GCA_000428705_00903"/>
<accession>A0A449BD39</accession>
<gene>
    <name evidence="1" type="ORF">NCTC10138_00706</name>
</gene>
<name>A0A449BD39_HAPAX</name>